<dbReference type="SUPFAM" id="SSF48264">
    <property type="entry name" value="Cytochrome P450"/>
    <property type="match status" value="2"/>
</dbReference>
<evidence type="ECO:0000256" key="3">
    <source>
        <dbReference type="ARBA" id="ARBA00023004"/>
    </source>
</evidence>
<dbReference type="InterPro" id="IPR050182">
    <property type="entry name" value="Cytochrome_P450_fam2"/>
</dbReference>
<dbReference type="Proteomes" id="UP000694865">
    <property type="component" value="Unplaced"/>
</dbReference>
<dbReference type="InterPro" id="IPR002401">
    <property type="entry name" value="Cyt_P450_E_grp-I"/>
</dbReference>
<dbReference type="PANTHER" id="PTHR24300:SF417">
    <property type="entry name" value="CYTOCHROME P450 508B1-RELATED"/>
    <property type="match status" value="1"/>
</dbReference>
<evidence type="ECO:0000313" key="4">
    <source>
        <dbReference type="Proteomes" id="UP000694865"/>
    </source>
</evidence>
<gene>
    <name evidence="5" type="primary">LOC100375628</name>
</gene>
<proteinExistence type="inferred from homology"/>
<evidence type="ECO:0000256" key="1">
    <source>
        <dbReference type="ARBA" id="ARBA00010617"/>
    </source>
</evidence>
<dbReference type="InterPro" id="IPR001128">
    <property type="entry name" value="Cyt_P450"/>
</dbReference>
<evidence type="ECO:0000256" key="2">
    <source>
        <dbReference type="ARBA" id="ARBA00022723"/>
    </source>
</evidence>
<dbReference type="InterPro" id="IPR036396">
    <property type="entry name" value="Cyt_P450_sf"/>
</dbReference>
<evidence type="ECO:0000313" key="5">
    <source>
        <dbReference type="RefSeq" id="XP_006818640.1"/>
    </source>
</evidence>
<dbReference type="RefSeq" id="XP_006818640.1">
    <property type="nucleotide sequence ID" value="XM_006818577.1"/>
</dbReference>
<dbReference type="Pfam" id="PF00067">
    <property type="entry name" value="p450"/>
    <property type="match status" value="2"/>
</dbReference>
<sequence>MDDIGFYIDERLIDLRGWLIALEVCKQGVGTGSRIPPHRSQVSNSNLSIKKQRRLLSLGETPHQAYHRWYKKYGDIYSCRLGTELVIVLNNAEVIKKSFSEDSLAGRPPNWTLAKISNRKGVFDAPTPMWQYVRKFTILALQKMGMGKTKGELLIQEECDFLIEALRQTSGIPTDINGTLTRAVANIICRMLHGTRFDYDNQEFKDRLKMTRDIGTQLMDSSLATFIPLLWALPSKQRRELQSQRDCIGSDLARMEIFLFLSRMIQEFEFRFPTDRPKPSMAGRFGILNLAPAYDVIVKKRVIGT</sequence>
<protein>
    <submittedName>
        <fullName evidence="5">Cytochrome P450 2J6-like</fullName>
    </submittedName>
</protein>
<reference evidence="5" key="1">
    <citation type="submission" date="2025-08" db="UniProtKB">
        <authorList>
            <consortium name="RefSeq"/>
        </authorList>
    </citation>
    <scope>IDENTIFICATION</scope>
    <source>
        <tissue evidence="5">Testes</tissue>
    </source>
</reference>
<dbReference type="Gene3D" id="1.10.630.10">
    <property type="entry name" value="Cytochrome P450"/>
    <property type="match status" value="2"/>
</dbReference>
<keyword evidence="2" id="KW-0479">Metal-binding</keyword>
<keyword evidence="3" id="KW-0408">Iron</keyword>
<dbReference type="PANTHER" id="PTHR24300">
    <property type="entry name" value="CYTOCHROME P450 508A4-RELATED"/>
    <property type="match status" value="1"/>
</dbReference>
<dbReference type="GeneID" id="100375628"/>
<name>A0ABM0MF49_SACKO</name>
<keyword evidence="4" id="KW-1185">Reference proteome</keyword>
<organism evidence="4 5">
    <name type="scientific">Saccoglossus kowalevskii</name>
    <name type="common">Acorn worm</name>
    <dbReference type="NCBI Taxonomy" id="10224"/>
    <lineage>
        <taxon>Eukaryota</taxon>
        <taxon>Metazoa</taxon>
        <taxon>Hemichordata</taxon>
        <taxon>Enteropneusta</taxon>
        <taxon>Harrimaniidae</taxon>
        <taxon>Saccoglossus</taxon>
    </lineage>
</organism>
<dbReference type="PRINTS" id="PR00463">
    <property type="entry name" value="EP450I"/>
</dbReference>
<accession>A0ABM0MF49</accession>
<comment type="similarity">
    <text evidence="1">Belongs to the cytochrome P450 family.</text>
</comment>